<dbReference type="InterPro" id="IPR042171">
    <property type="entry name" value="Acyl-CoA_hotdog"/>
</dbReference>
<dbReference type="SUPFAM" id="SSF54637">
    <property type="entry name" value="Thioesterase/thiol ester dehydrase-isomerase"/>
    <property type="match status" value="1"/>
</dbReference>
<dbReference type="InterPro" id="IPR049449">
    <property type="entry name" value="TesB_ACOT8-like_N"/>
</dbReference>
<feature type="domain" description="Acyl-CoA thioesterase-like C-terminal" evidence="2">
    <location>
        <begin position="147"/>
        <end position="265"/>
    </location>
</feature>
<dbReference type="Pfam" id="PF13622">
    <property type="entry name" value="4HBT_3"/>
    <property type="match status" value="1"/>
</dbReference>
<dbReference type="AlphaFoldDB" id="A0A438AZR9"/>
<comment type="caution">
    <text evidence="3">The sequence shown here is derived from an EMBL/GenBank/DDBJ whole genome shotgun (WGS) entry which is preliminary data.</text>
</comment>
<keyword evidence="4" id="KW-1185">Reference proteome</keyword>
<reference evidence="3 4" key="1">
    <citation type="submission" date="2018-11" db="EMBL/GenBank/DDBJ databases">
        <title>Rhodococcus spongicola sp. nov. and Rhodococcus xishaensis sp. nov. from marine sponges.</title>
        <authorList>
            <person name="Li L."/>
            <person name="Lin H.W."/>
        </authorList>
    </citation>
    <scope>NUCLEOTIDE SEQUENCE [LARGE SCALE GENOMIC DNA]</scope>
    <source>
        <strain evidence="3 4">LHW51113</strain>
    </source>
</reference>
<evidence type="ECO:0000313" key="3">
    <source>
        <dbReference type="EMBL" id="RVW04172.1"/>
    </source>
</evidence>
<dbReference type="Proteomes" id="UP000283479">
    <property type="component" value="Unassembled WGS sequence"/>
</dbReference>
<feature type="domain" description="Acyl-CoA thioesterase-like N-terminal HotDog" evidence="1">
    <location>
        <begin position="28"/>
        <end position="115"/>
    </location>
</feature>
<dbReference type="RefSeq" id="WP_127951843.1">
    <property type="nucleotide sequence ID" value="NZ_RKLO01000002.1"/>
</dbReference>
<gene>
    <name evidence="3" type="ORF">EGT50_06805</name>
</gene>
<name>A0A438AZR9_9NOCA</name>
<dbReference type="OrthoDB" id="1413770at2"/>
<sequence length="269" mass="29165">MSDLAYYIPLGGGQDGVERFESTSLTVSTWAETMQHGSPPSALLVRALERCGHRPNTRLTRVVIEILGPIPISDIEVRSWIDRPGKRVELVVAELWTKGPDGVSRAVARGTGWRMQTVDTTAVVHTADSPLAPLSETHEIDMSGPFLGSGFVSSLDWRWLAEIGGPGPGQVWLRPNAVLVEGESLTPIERLFAVVDVSNGVGAKIHPNEWTYLNTDLTVHLFRVPSGEWIGLSSETSYGPDGVGMCSGVIYDEIGAVGRINQTVQVRAR</sequence>
<organism evidence="3 4">
    <name type="scientific">Rhodococcus xishaensis</name>
    <dbReference type="NCBI Taxonomy" id="2487364"/>
    <lineage>
        <taxon>Bacteria</taxon>
        <taxon>Bacillati</taxon>
        <taxon>Actinomycetota</taxon>
        <taxon>Actinomycetes</taxon>
        <taxon>Mycobacteriales</taxon>
        <taxon>Nocardiaceae</taxon>
        <taxon>Rhodococcus</taxon>
    </lineage>
</organism>
<accession>A0A438AZR9</accession>
<proteinExistence type="predicted"/>
<evidence type="ECO:0000259" key="2">
    <source>
        <dbReference type="Pfam" id="PF20789"/>
    </source>
</evidence>
<dbReference type="EMBL" id="RKLO01000002">
    <property type="protein sequence ID" value="RVW04172.1"/>
    <property type="molecule type" value="Genomic_DNA"/>
</dbReference>
<protein>
    <submittedName>
        <fullName evidence="3">Thioesterase family protein</fullName>
    </submittedName>
</protein>
<dbReference type="Gene3D" id="2.40.160.210">
    <property type="entry name" value="Acyl-CoA thioesterase, double hotdog domain"/>
    <property type="match status" value="1"/>
</dbReference>
<dbReference type="InterPro" id="IPR049450">
    <property type="entry name" value="ACOT8-like_C"/>
</dbReference>
<evidence type="ECO:0000259" key="1">
    <source>
        <dbReference type="Pfam" id="PF13622"/>
    </source>
</evidence>
<dbReference type="Pfam" id="PF20789">
    <property type="entry name" value="4HBT_3C"/>
    <property type="match status" value="1"/>
</dbReference>
<dbReference type="InterPro" id="IPR029069">
    <property type="entry name" value="HotDog_dom_sf"/>
</dbReference>
<evidence type="ECO:0000313" key="4">
    <source>
        <dbReference type="Proteomes" id="UP000283479"/>
    </source>
</evidence>